<feature type="region of interest" description="Disordered" evidence="1">
    <location>
        <begin position="116"/>
        <end position="139"/>
    </location>
</feature>
<protein>
    <submittedName>
        <fullName evidence="2">Uncharacterized protein</fullName>
    </submittedName>
</protein>
<evidence type="ECO:0000313" key="2">
    <source>
        <dbReference type="EMBL" id="KAE8149822.1"/>
    </source>
</evidence>
<keyword evidence="3" id="KW-1185">Reference proteome</keyword>
<dbReference type="OrthoDB" id="4779287at2759"/>
<evidence type="ECO:0000313" key="3">
    <source>
        <dbReference type="Proteomes" id="UP000325780"/>
    </source>
</evidence>
<evidence type="ECO:0000256" key="1">
    <source>
        <dbReference type="SAM" id="MobiDB-lite"/>
    </source>
</evidence>
<dbReference type="AlphaFoldDB" id="A0A5N6TTY1"/>
<dbReference type="Proteomes" id="UP000325780">
    <property type="component" value="Unassembled WGS sequence"/>
</dbReference>
<name>A0A5N6TTY1_ASPAV</name>
<reference evidence="2 3" key="1">
    <citation type="submission" date="2019-04" db="EMBL/GenBank/DDBJ databases">
        <title>Friends and foes A comparative genomics study of 23 Aspergillus species from section Flavi.</title>
        <authorList>
            <consortium name="DOE Joint Genome Institute"/>
            <person name="Kjaerbolling I."/>
            <person name="Vesth T."/>
            <person name="Frisvad J.C."/>
            <person name="Nybo J.L."/>
            <person name="Theobald S."/>
            <person name="Kildgaard S."/>
            <person name="Isbrandt T."/>
            <person name="Kuo A."/>
            <person name="Sato A."/>
            <person name="Lyhne E.K."/>
            <person name="Kogle M.E."/>
            <person name="Wiebenga A."/>
            <person name="Kun R.S."/>
            <person name="Lubbers R.J."/>
            <person name="Makela M.R."/>
            <person name="Barry K."/>
            <person name="Chovatia M."/>
            <person name="Clum A."/>
            <person name="Daum C."/>
            <person name="Haridas S."/>
            <person name="He G."/>
            <person name="LaButti K."/>
            <person name="Lipzen A."/>
            <person name="Mondo S."/>
            <person name="Riley R."/>
            <person name="Salamov A."/>
            <person name="Simmons B.A."/>
            <person name="Magnuson J.K."/>
            <person name="Henrissat B."/>
            <person name="Mortensen U.H."/>
            <person name="Larsen T.O."/>
            <person name="Devries R.P."/>
            <person name="Grigoriev I.V."/>
            <person name="Machida M."/>
            <person name="Baker S.E."/>
            <person name="Andersen M.R."/>
        </authorList>
    </citation>
    <scope>NUCLEOTIDE SEQUENCE [LARGE SCALE GENOMIC DNA]</scope>
    <source>
        <strain evidence="2 3">IBT 18842</strain>
    </source>
</reference>
<proteinExistence type="predicted"/>
<dbReference type="EMBL" id="ML742111">
    <property type="protein sequence ID" value="KAE8149822.1"/>
    <property type="molecule type" value="Genomic_DNA"/>
</dbReference>
<gene>
    <name evidence="2" type="ORF">BDV25DRAFT_120679</name>
</gene>
<organism evidence="2 3">
    <name type="scientific">Aspergillus avenaceus</name>
    <dbReference type="NCBI Taxonomy" id="36643"/>
    <lineage>
        <taxon>Eukaryota</taxon>
        <taxon>Fungi</taxon>
        <taxon>Dikarya</taxon>
        <taxon>Ascomycota</taxon>
        <taxon>Pezizomycotina</taxon>
        <taxon>Eurotiomycetes</taxon>
        <taxon>Eurotiomycetidae</taxon>
        <taxon>Eurotiales</taxon>
        <taxon>Aspergillaceae</taxon>
        <taxon>Aspergillus</taxon>
        <taxon>Aspergillus subgen. Circumdati</taxon>
    </lineage>
</organism>
<accession>A0A5N6TTY1</accession>
<sequence length="139" mass="15530">MSSDLRVGWAVRRPNNCDDNEDGHNTWGKWYTCCPLEMQKFVDADNNAGCTVGGEPREVPKQCAGNSTLVLWSDPYGYFCCDPDRIGFANENHYKGCATTDEYNAGLRNESMTKVFREGTSSGKKPPLLSRNHESRGPE</sequence>